<dbReference type="EMBL" id="JAMZFV010000004">
    <property type="protein sequence ID" value="MCP1109538.1"/>
    <property type="molecule type" value="Genomic_DNA"/>
</dbReference>
<evidence type="ECO:0000313" key="2">
    <source>
        <dbReference type="EMBL" id="MCP1109538.1"/>
    </source>
</evidence>
<dbReference type="InterPro" id="IPR027365">
    <property type="entry name" value="GNAT_acetyltra_YdfB-like"/>
</dbReference>
<proteinExistence type="predicted"/>
<dbReference type="Pfam" id="PF12746">
    <property type="entry name" value="GNAT_acetyltran"/>
    <property type="match status" value="1"/>
</dbReference>
<dbReference type="InterPro" id="IPR016181">
    <property type="entry name" value="Acyl_CoA_acyltransferase"/>
</dbReference>
<protein>
    <submittedName>
        <fullName evidence="2">GNAT family N-acetyltransferase</fullName>
    </submittedName>
</protein>
<dbReference type="RefSeq" id="WP_262068442.1">
    <property type="nucleotide sequence ID" value="NZ_JAMXOC010000004.1"/>
</dbReference>
<reference evidence="2 3" key="1">
    <citation type="journal article" date="2022" name="Genome Biol. Evol.">
        <title>Host diet, physiology and behaviors set the stage for Lachnospiraceae cladogenesis.</title>
        <authorList>
            <person name="Vera-Ponce De Leon A."/>
            <person name="Schneider M."/>
            <person name="Jahnes B.C."/>
            <person name="Sadowski V."/>
            <person name="Camuy-Velez L.A."/>
            <person name="Duan J."/>
            <person name="Sabree Z.L."/>
        </authorList>
    </citation>
    <scope>NUCLEOTIDE SEQUENCE [LARGE SCALE GENOMIC DNA]</scope>
    <source>
        <strain evidence="2 3">PAL227</strain>
    </source>
</reference>
<dbReference type="Gene3D" id="3.40.630.110">
    <property type="entry name" value="GNAT acetyltransferase-like"/>
    <property type="match status" value="1"/>
</dbReference>
<keyword evidence="3" id="KW-1185">Reference proteome</keyword>
<dbReference type="PANTHER" id="PTHR31143:SF2">
    <property type="entry name" value="FR47-LIKE DOMAIN-CONTAINING PROTEIN-RELATED"/>
    <property type="match status" value="1"/>
</dbReference>
<dbReference type="PROSITE" id="PS51186">
    <property type="entry name" value="GNAT"/>
    <property type="match status" value="1"/>
</dbReference>
<dbReference type="SUPFAM" id="SSF55729">
    <property type="entry name" value="Acyl-CoA N-acyltransferases (Nat)"/>
    <property type="match status" value="1"/>
</dbReference>
<dbReference type="PANTHER" id="PTHR31143">
    <property type="match status" value="1"/>
</dbReference>
<feature type="domain" description="N-acetyltransferase" evidence="1">
    <location>
        <begin position="130"/>
        <end position="260"/>
    </location>
</feature>
<dbReference type="InterPro" id="IPR042573">
    <property type="entry name" value="GNAT_acetyltra_N"/>
</dbReference>
<evidence type="ECO:0000259" key="1">
    <source>
        <dbReference type="PROSITE" id="PS51186"/>
    </source>
</evidence>
<accession>A0ABT1EFR3</accession>
<dbReference type="Proteomes" id="UP001523565">
    <property type="component" value="Unassembled WGS sequence"/>
</dbReference>
<evidence type="ECO:0000313" key="3">
    <source>
        <dbReference type="Proteomes" id="UP001523565"/>
    </source>
</evidence>
<name>A0ABT1EFR3_9FIRM</name>
<dbReference type="Gene3D" id="3.40.630.30">
    <property type="match status" value="1"/>
</dbReference>
<organism evidence="2 3">
    <name type="scientific">Ohessyouella blattaphilus</name>
    <dbReference type="NCBI Taxonomy" id="2949333"/>
    <lineage>
        <taxon>Bacteria</taxon>
        <taxon>Bacillati</taxon>
        <taxon>Bacillota</taxon>
        <taxon>Clostridia</taxon>
        <taxon>Lachnospirales</taxon>
        <taxon>Lachnospiraceae</taxon>
        <taxon>Ohessyouella</taxon>
    </lineage>
</organism>
<dbReference type="InterPro" id="IPR000182">
    <property type="entry name" value="GNAT_dom"/>
</dbReference>
<sequence>MSKDMEQIINMAIYQVTDKKTIAPLYAGWEETMIWSCLDDCMGVAYADDLEKPASAQIIIGPYSFLAGEVNYDLIKNNFDYSFDMIPQNPQWEKAIVETYGEKVEKRMRYATKKEKEAFDTAKLQEIVSSLVEPYTLKAIDQSLFSEIMTIDWARDLCANYGDSERFLKDGLGFVALKEGEIVAGASSFTYYSEGIEIEIDTRVDERRRGLALACGAKLILECLSRGLYPSWDAYNKESLSLSAKLGYRFDKEYPTYEFQ</sequence>
<comment type="caution">
    <text evidence="2">The sequence shown here is derived from an EMBL/GenBank/DDBJ whole genome shotgun (WGS) entry which is preliminary data.</text>
</comment>
<gene>
    <name evidence="2" type="ORF">NK118_04645</name>
</gene>